<gene>
    <name evidence="3" type="ORF">GCM10009119_11240</name>
</gene>
<dbReference type="InterPro" id="IPR025388">
    <property type="entry name" value="Alginate_export_dom"/>
</dbReference>
<dbReference type="RefSeq" id="WP_343849371.1">
    <property type="nucleotide sequence ID" value="NZ_BAAAFI010000004.1"/>
</dbReference>
<evidence type="ECO:0000313" key="3">
    <source>
        <dbReference type="EMBL" id="GAA0878156.1"/>
    </source>
</evidence>
<keyword evidence="4" id="KW-1185">Reference proteome</keyword>
<comment type="caution">
    <text evidence="3">The sequence shown here is derived from an EMBL/GenBank/DDBJ whole genome shotgun (WGS) entry which is preliminary data.</text>
</comment>
<proteinExistence type="predicted"/>
<evidence type="ECO:0000256" key="1">
    <source>
        <dbReference type="SAM" id="SignalP"/>
    </source>
</evidence>
<dbReference type="EMBL" id="BAAAFI010000004">
    <property type="protein sequence ID" value="GAA0878156.1"/>
    <property type="molecule type" value="Genomic_DNA"/>
</dbReference>
<feature type="domain" description="Alginate export" evidence="2">
    <location>
        <begin position="24"/>
        <end position="386"/>
    </location>
</feature>
<feature type="chain" id="PRO_5047280166" evidence="1">
    <location>
        <begin position="21"/>
        <end position="425"/>
    </location>
</feature>
<accession>A0ABP3Y9N2</accession>
<keyword evidence="1" id="KW-0732">Signal</keyword>
<reference evidence="4" key="1">
    <citation type="journal article" date="2019" name="Int. J. Syst. Evol. Microbiol.">
        <title>The Global Catalogue of Microorganisms (GCM) 10K type strain sequencing project: providing services to taxonomists for standard genome sequencing and annotation.</title>
        <authorList>
            <consortium name="The Broad Institute Genomics Platform"/>
            <consortium name="The Broad Institute Genome Sequencing Center for Infectious Disease"/>
            <person name="Wu L."/>
            <person name="Ma J."/>
        </authorList>
    </citation>
    <scope>NUCLEOTIDE SEQUENCE [LARGE SCALE GENOMIC DNA]</scope>
    <source>
        <strain evidence="4">JCM 16112</strain>
    </source>
</reference>
<protein>
    <submittedName>
        <fullName evidence="3">Alginate export family protein</fullName>
    </submittedName>
</protein>
<name>A0ABP3Y9N2_9BACT</name>
<dbReference type="Proteomes" id="UP001500469">
    <property type="component" value="Unassembled WGS sequence"/>
</dbReference>
<organism evidence="3 4">
    <name type="scientific">Algoriphagus jejuensis</name>
    <dbReference type="NCBI Taxonomy" id="419934"/>
    <lineage>
        <taxon>Bacteria</taxon>
        <taxon>Pseudomonadati</taxon>
        <taxon>Bacteroidota</taxon>
        <taxon>Cytophagia</taxon>
        <taxon>Cytophagales</taxon>
        <taxon>Cyclobacteriaceae</taxon>
        <taxon>Algoriphagus</taxon>
    </lineage>
</organism>
<evidence type="ECO:0000259" key="2">
    <source>
        <dbReference type="Pfam" id="PF13372"/>
    </source>
</evidence>
<feature type="signal peptide" evidence="1">
    <location>
        <begin position="1"/>
        <end position="20"/>
    </location>
</feature>
<dbReference type="SUPFAM" id="SSF56935">
    <property type="entry name" value="Porins"/>
    <property type="match status" value="1"/>
</dbReference>
<sequence length="425" mass="48064">MKKTLYLFSLGFLLVAQAHAQSVSLDADIRPRFEYRHGYGSPLPEGADPAAFVTQRSRLNFGYADTKLKVYFSVQDVSTWGDTRQLAINDENNSFSLFQAWLSYSFTDTWSMKLGRQTFSYDDQRMLGEVDWTMQGRFHDAATLTYAKNGFKTDLAIAFNQESQKNEGSGYGINGFYSYKVMQMLHAKKTFEKGSVSFLFMNNGFQKFTEESTPQPDGVYYRQTTGTYFTFPLAAFTMTGSAYLQTGKSTPTTDLNAYQYMLEARYKPGKTTFMLGFEALSGSDQTAESKEKSFFPLYGTNHKFNGYMDLFYVGNHANNVGLNDFYANTVISTGENSNIAAYLHFFSANGELKDNQSQYLGSELDLVFSKTIAKNIKMNVGYSQFFDTESMASIKGGIQPASTQNWGWVQLIVTPTLFKHSWKEE</sequence>
<evidence type="ECO:0000313" key="4">
    <source>
        <dbReference type="Proteomes" id="UP001500469"/>
    </source>
</evidence>
<dbReference type="Pfam" id="PF13372">
    <property type="entry name" value="Alginate_exp"/>
    <property type="match status" value="1"/>
</dbReference>